<dbReference type="Proteomes" id="UP000887566">
    <property type="component" value="Unplaced"/>
</dbReference>
<feature type="region of interest" description="Disordered" evidence="1">
    <location>
        <begin position="128"/>
        <end position="164"/>
    </location>
</feature>
<feature type="region of interest" description="Disordered" evidence="1">
    <location>
        <begin position="413"/>
        <end position="483"/>
    </location>
</feature>
<feature type="region of interest" description="Disordered" evidence="1">
    <location>
        <begin position="289"/>
        <end position="335"/>
    </location>
</feature>
<feature type="region of interest" description="Disordered" evidence="1">
    <location>
        <begin position="243"/>
        <end position="274"/>
    </location>
</feature>
<accession>A0A914WM97</accession>
<feature type="chain" id="PRO_5037709840" evidence="2">
    <location>
        <begin position="22"/>
        <end position="544"/>
    </location>
</feature>
<feature type="compositionally biased region" description="Polar residues" evidence="1">
    <location>
        <begin position="433"/>
        <end position="457"/>
    </location>
</feature>
<evidence type="ECO:0000256" key="2">
    <source>
        <dbReference type="SAM" id="SignalP"/>
    </source>
</evidence>
<evidence type="ECO:0000313" key="4">
    <source>
        <dbReference type="WBParaSite" id="PSAMB.scaffold4575size14188.g24641.t1"/>
    </source>
</evidence>
<evidence type="ECO:0000256" key="1">
    <source>
        <dbReference type="SAM" id="MobiDB-lite"/>
    </source>
</evidence>
<sequence length="544" mass="56601">MFKCVSLSLVALLWNLPAILADPISSILGGLLGGSGGALPGIGAGAGAGGIGGAASGLGSAAGAVGPVASNAQSFFGFAQNGLSLIGQGVQIANDIAQSPWFPPLLNSALDYQKKAQQDLYANNPVLGAHEPLDLRPKSTDSDSHGKLTGSAESTDVEGFSGVNPSIDSTDPFKLLSHGSSAFRVPKFTSSELLSSAGTVGKGATENAEFSDVATSDPLAPAPAIHPDPYSIFYGAADRYSNVSTPKPTDPPNEADYFDSIDISTPKSTDQPDESEYLDSFIIEEPEGWSSASEKESETNSPLAANTPDPTSLLGGSASAYPPLLPSQTIGTVPDQPHPLPTGLPGLQQMFLGVSPQNPPLKKEDPQNPLVSNVEYTPNQPEAGGDVFDEYSGGTLGNFTNIYDYDDRLTETKEAPETNFTPPTPTDSIAYEESTSTPTAGPLVNSTRTQENINPSATQPPTPESGFLIADQAPNPSSLAGEAAVDDPLSSAVLTGSNDAEPPPVAEVPLRRVVILPRHRLIRLNSVQTKPPMLTKIVDTDFRQ</sequence>
<proteinExistence type="predicted"/>
<keyword evidence="2" id="KW-0732">Signal</keyword>
<reference evidence="4" key="1">
    <citation type="submission" date="2022-11" db="UniProtKB">
        <authorList>
            <consortium name="WormBaseParasite"/>
        </authorList>
    </citation>
    <scope>IDENTIFICATION</scope>
</reference>
<name>A0A914WM97_9BILA</name>
<feature type="signal peptide" evidence="2">
    <location>
        <begin position="1"/>
        <end position="21"/>
    </location>
</feature>
<dbReference type="AlphaFoldDB" id="A0A914WM97"/>
<dbReference type="WBParaSite" id="PSAMB.scaffold4575size14188.g24641.t1">
    <property type="protein sequence ID" value="PSAMB.scaffold4575size14188.g24641.t1"/>
    <property type="gene ID" value="PSAMB.scaffold4575size14188.g24641"/>
</dbReference>
<feature type="compositionally biased region" description="Polar residues" evidence="1">
    <location>
        <begin position="299"/>
        <end position="310"/>
    </location>
</feature>
<protein>
    <submittedName>
        <fullName evidence="4">Uncharacterized protein</fullName>
    </submittedName>
</protein>
<organism evidence="3 4">
    <name type="scientific">Plectus sambesii</name>
    <dbReference type="NCBI Taxonomy" id="2011161"/>
    <lineage>
        <taxon>Eukaryota</taxon>
        <taxon>Metazoa</taxon>
        <taxon>Ecdysozoa</taxon>
        <taxon>Nematoda</taxon>
        <taxon>Chromadorea</taxon>
        <taxon>Plectida</taxon>
        <taxon>Plectina</taxon>
        <taxon>Plectoidea</taxon>
        <taxon>Plectidae</taxon>
        <taxon>Plectus</taxon>
    </lineage>
</organism>
<keyword evidence="3" id="KW-1185">Reference proteome</keyword>
<evidence type="ECO:0000313" key="3">
    <source>
        <dbReference type="Proteomes" id="UP000887566"/>
    </source>
</evidence>
<feature type="compositionally biased region" description="Basic and acidic residues" evidence="1">
    <location>
        <begin position="131"/>
        <end position="146"/>
    </location>
</feature>